<evidence type="ECO:0000256" key="3">
    <source>
        <dbReference type="ARBA" id="ARBA00007222"/>
    </source>
</evidence>
<dbReference type="EnsemblMetazoa" id="CapteT126629">
    <property type="protein sequence ID" value="CapteP126629"/>
    <property type="gene ID" value="CapteG126629"/>
</dbReference>
<comment type="subcellular location">
    <subcellularLocation>
        <location evidence="1">Endomembrane system</location>
        <topology evidence="1">Multi-pass membrane protein</topology>
    </subcellularLocation>
</comment>
<proteinExistence type="inferred from homology"/>
<reference evidence="12 14" key="2">
    <citation type="journal article" date="2013" name="Nature">
        <title>Insights into bilaterian evolution from three spiralian genomes.</title>
        <authorList>
            <person name="Simakov O."/>
            <person name="Marletaz F."/>
            <person name="Cho S.J."/>
            <person name="Edsinger-Gonzales E."/>
            <person name="Havlak P."/>
            <person name="Hellsten U."/>
            <person name="Kuo D.H."/>
            <person name="Larsson T."/>
            <person name="Lv J."/>
            <person name="Arendt D."/>
            <person name="Savage R."/>
            <person name="Osoegawa K."/>
            <person name="de Jong P."/>
            <person name="Grimwood J."/>
            <person name="Chapman J.A."/>
            <person name="Shapiro H."/>
            <person name="Aerts A."/>
            <person name="Otillar R.P."/>
            <person name="Terry A.Y."/>
            <person name="Boore J.L."/>
            <person name="Grigoriev I.V."/>
            <person name="Lindberg D.R."/>
            <person name="Seaver E.C."/>
            <person name="Weisblat D.A."/>
            <person name="Putnam N.H."/>
            <person name="Rokhsar D.S."/>
        </authorList>
    </citation>
    <scope>NUCLEOTIDE SEQUENCE</scope>
    <source>
        <strain evidence="12 14">I ESC-2004</strain>
    </source>
</reference>
<feature type="transmembrane region" description="Helical" evidence="10">
    <location>
        <begin position="25"/>
        <end position="47"/>
    </location>
</feature>
<comment type="pathway">
    <text evidence="2">Protein modification; protein glycosylation.</text>
</comment>
<dbReference type="PANTHER" id="PTHR10050:SF46">
    <property type="entry name" value="PROTEIN O-MANNOSYL-TRANSFERASE 2"/>
    <property type="match status" value="1"/>
</dbReference>
<evidence type="ECO:0000256" key="6">
    <source>
        <dbReference type="ARBA" id="ARBA00022692"/>
    </source>
</evidence>
<dbReference type="InterPro" id="IPR003342">
    <property type="entry name" value="ArnT-like_N"/>
</dbReference>
<evidence type="ECO:0000256" key="1">
    <source>
        <dbReference type="ARBA" id="ARBA00004127"/>
    </source>
</evidence>
<dbReference type="UniPathway" id="UPA00378"/>
<name>R7VH33_CAPTE</name>
<keyword evidence="7 10" id="KW-1133">Transmembrane helix</keyword>
<dbReference type="HOGENOM" id="CLU_1549085_0_0_1"/>
<organism evidence="12">
    <name type="scientific">Capitella teleta</name>
    <name type="common">Polychaete worm</name>
    <dbReference type="NCBI Taxonomy" id="283909"/>
    <lineage>
        <taxon>Eukaryota</taxon>
        <taxon>Metazoa</taxon>
        <taxon>Spiralia</taxon>
        <taxon>Lophotrochozoa</taxon>
        <taxon>Annelida</taxon>
        <taxon>Polychaeta</taxon>
        <taxon>Sedentaria</taxon>
        <taxon>Scolecida</taxon>
        <taxon>Capitellidae</taxon>
        <taxon>Capitella</taxon>
    </lineage>
</organism>
<evidence type="ECO:0000256" key="4">
    <source>
        <dbReference type="ARBA" id="ARBA00022676"/>
    </source>
</evidence>
<evidence type="ECO:0000256" key="7">
    <source>
        <dbReference type="ARBA" id="ARBA00022989"/>
    </source>
</evidence>
<keyword evidence="5" id="KW-0808">Transferase</keyword>
<dbReference type="InterPro" id="IPR027005">
    <property type="entry name" value="PMT-like"/>
</dbReference>
<evidence type="ECO:0000313" key="12">
    <source>
        <dbReference type="EMBL" id="ELU15005.1"/>
    </source>
</evidence>
<keyword evidence="4" id="KW-0328">Glycosyltransferase</keyword>
<dbReference type="GO" id="GO:0004169">
    <property type="term" value="F:dolichyl-phosphate-mannose-protein mannosyltransferase activity"/>
    <property type="evidence" value="ECO:0007669"/>
    <property type="project" value="TreeGrafter"/>
</dbReference>
<dbReference type="GO" id="GO:0005783">
    <property type="term" value="C:endoplasmic reticulum"/>
    <property type="evidence" value="ECO:0007669"/>
    <property type="project" value="TreeGrafter"/>
</dbReference>
<dbReference type="OMA" id="LACCISV"/>
<dbReference type="EMBL" id="KB294121">
    <property type="protein sequence ID" value="ELU15005.1"/>
    <property type="molecule type" value="Genomic_DNA"/>
</dbReference>
<protein>
    <recommendedName>
        <fullName evidence="9">Protein O-mannosyl-transferase 2</fullName>
    </recommendedName>
</protein>
<feature type="transmembrane region" description="Helical" evidence="10">
    <location>
        <begin position="82"/>
        <end position="102"/>
    </location>
</feature>
<evidence type="ECO:0000256" key="8">
    <source>
        <dbReference type="ARBA" id="ARBA00023136"/>
    </source>
</evidence>
<dbReference type="Pfam" id="PF02366">
    <property type="entry name" value="PMT"/>
    <property type="match status" value="1"/>
</dbReference>
<dbReference type="AlphaFoldDB" id="R7VH33"/>
<dbReference type="GO" id="GO:0016020">
    <property type="term" value="C:membrane"/>
    <property type="evidence" value="ECO:0007669"/>
    <property type="project" value="InterPro"/>
</dbReference>
<dbReference type="OrthoDB" id="5561486at2759"/>
<evidence type="ECO:0000256" key="9">
    <source>
        <dbReference type="ARBA" id="ARBA00039583"/>
    </source>
</evidence>
<evidence type="ECO:0000256" key="2">
    <source>
        <dbReference type="ARBA" id="ARBA00004922"/>
    </source>
</evidence>
<evidence type="ECO:0000256" key="5">
    <source>
        <dbReference type="ARBA" id="ARBA00022679"/>
    </source>
</evidence>
<feature type="domain" description="ArnT-like N-terminal" evidence="11">
    <location>
        <begin position="1"/>
        <end position="164"/>
    </location>
</feature>
<dbReference type="Proteomes" id="UP000014760">
    <property type="component" value="Unassembled WGS sequence"/>
</dbReference>
<keyword evidence="8 10" id="KW-0472">Membrane</keyword>
<gene>
    <name evidence="12" type="ORF">CAPTEDRAFT_126629</name>
</gene>
<feature type="transmembrane region" description="Helical" evidence="10">
    <location>
        <begin position="59"/>
        <end position="76"/>
    </location>
</feature>
<reference evidence="14" key="1">
    <citation type="submission" date="2012-12" db="EMBL/GenBank/DDBJ databases">
        <authorList>
            <person name="Hellsten U."/>
            <person name="Grimwood J."/>
            <person name="Chapman J.A."/>
            <person name="Shapiro H."/>
            <person name="Aerts A."/>
            <person name="Otillar R.P."/>
            <person name="Terry A.Y."/>
            <person name="Boore J.L."/>
            <person name="Simakov O."/>
            <person name="Marletaz F."/>
            <person name="Cho S.-J."/>
            <person name="Edsinger-Gonzales E."/>
            <person name="Havlak P."/>
            <person name="Kuo D.-H."/>
            <person name="Larsson T."/>
            <person name="Lv J."/>
            <person name="Arendt D."/>
            <person name="Savage R."/>
            <person name="Osoegawa K."/>
            <person name="de Jong P."/>
            <person name="Lindberg D.R."/>
            <person name="Seaver E.C."/>
            <person name="Weisblat D.A."/>
            <person name="Putnam N.H."/>
            <person name="Grigoriev I.V."/>
            <person name="Rokhsar D.S."/>
        </authorList>
    </citation>
    <scope>NUCLEOTIDE SEQUENCE</scope>
    <source>
        <strain evidence="14">I ESC-2004</strain>
    </source>
</reference>
<keyword evidence="14" id="KW-1185">Reference proteome</keyword>
<accession>R7VH33</accession>
<dbReference type="PANTHER" id="PTHR10050">
    <property type="entry name" value="DOLICHYL-PHOSPHATE-MANNOSE--PROTEIN MANNOSYLTRANSFERASE"/>
    <property type="match status" value="1"/>
</dbReference>
<sequence>MMIAAFGHMTGYNGSFAFSKPGDKYGGVSFVGMRVCCACLGSCLIPISFGSTWLLTKRLNAAVFSSIIVLCDTGVLTLSQYILLDTPLLFFIMAAAFCLLMFQEYHKKPFSPAWWLWLSLTGASLSCAISVKFVGLFIVFFVGANTALDLWNILGDLSQSLVSTLHVNNLWQV</sequence>
<reference evidence="13" key="3">
    <citation type="submission" date="2015-06" db="UniProtKB">
        <authorList>
            <consortium name="EnsemblMetazoa"/>
        </authorList>
    </citation>
    <scope>IDENTIFICATION</scope>
</reference>
<evidence type="ECO:0000313" key="13">
    <source>
        <dbReference type="EnsemblMetazoa" id="CapteP126629"/>
    </source>
</evidence>
<evidence type="ECO:0000259" key="11">
    <source>
        <dbReference type="Pfam" id="PF02366"/>
    </source>
</evidence>
<evidence type="ECO:0000313" key="14">
    <source>
        <dbReference type="Proteomes" id="UP000014760"/>
    </source>
</evidence>
<feature type="transmembrane region" description="Helical" evidence="10">
    <location>
        <begin position="114"/>
        <end position="142"/>
    </location>
</feature>
<comment type="similarity">
    <text evidence="3">Belongs to the glycosyltransferase 39 family.</text>
</comment>
<evidence type="ECO:0000256" key="10">
    <source>
        <dbReference type="SAM" id="Phobius"/>
    </source>
</evidence>
<dbReference type="EMBL" id="AMQN01038277">
    <property type="status" value="NOT_ANNOTATED_CDS"/>
    <property type="molecule type" value="Genomic_DNA"/>
</dbReference>
<dbReference type="STRING" id="283909.R7VH33"/>
<keyword evidence="6 10" id="KW-0812">Transmembrane</keyword>